<dbReference type="InterPro" id="IPR033479">
    <property type="entry name" value="dCache_1"/>
</dbReference>
<proteinExistence type="predicted"/>
<keyword evidence="21" id="KW-1185">Reference proteome</keyword>
<feature type="domain" description="Response regulatory" evidence="18">
    <location>
        <begin position="593"/>
        <end position="716"/>
    </location>
</feature>
<dbReference type="FunFam" id="3.30.565.10:FF:000010">
    <property type="entry name" value="Sensor histidine kinase RcsC"/>
    <property type="match status" value="1"/>
</dbReference>
<feature type="modified residue" description="4-aspartylphosphate" evidence="13">
    <location>
        <position position="790"/>
    </location>
</feature>
<evidence type="ECO:0000256" key="8">
    <source>
        <dbReference type="ARBA" id="ARBA00022840"/>
    </source>
</evidence>
<evidence type="ECO:0000259" key="18">
    <source>
        <dbReference type="PROSITE" id="PS50110"/>
    </source>
</evidence>
<evidence type="ECO:0000256" key="3">
    <source>
        <dbReference type="ARBA" id="ARBA00012438"/>
    </source>
</evidence>
<comment type="subcellular location">
    <subcellularLocation>
        <location evidence="2">Cell membrane</location>
        <topology evidence="2">Multi-pass membrane protein</topology>
    </subcellularLocation>
</comment>
<organism evidence="20 21">
    <name type="scientific">Thalassospira mesophila</name>
    <dbReference type="NCBI Taxonomy" id="1293891"/>
    <lineage>
        <taxon>Bacteria</taxon>
        <taxon>Pseudomonadati</taxon>
        <taxon>Pseudomonadota</taxon>
        <taxon>Alphaproteobacteria</taxon>
        <taxon>Rhodospirillales</taxon>
        <taxon>Thalassospiraceae</taxon>
        <taxon>Thalassospira</taxon>
    </lineage>
</organism>
<dbReference type="Gene3D" id="3.40.50.2300">
    <property type="match status" value="2"/>
</dbReference>
<keyword evidence="6 16" id="KW-0812">Transmembrane</keyword>
<evidence type="ECO:0000256" key="2">
    <source>
        <dbReference type="ARBA" id="ARBA00004651"/>
    </source>
</evidence>
<dbReference type="STRING" id="1293891.TMES_21360"/>
<evidence type="ECO:0000256" key="4">
    <source>
        <dbReference type="ARBA" id="ARBA00022475"/>
    </source>
</evidence>
<evidence type="ECO:0000256" key="12">
    <source>
        <dbReference type="PROSITE-ProRule" id="PRU00110"/>
    </source>
</evidence>
<dbReference type="GO" id="GO:0005886">
    <property type="term" value="C:plasma membrane"/>
    <property type="evidence" value="ECO:0007669"/>
    <property type="project" value="UniProtKB-SubCell"/>
</dbReference>
<feature type="transmembrane region" description="Helical" evidence="16">
    <location>
        <begin position="20"/>
        <end position="39"/>
    </location>
</feature>
<dbReference type="SUPFAM" id="SSF47384">
    <property type="entry name" value="Homodimeric domain of signal transducing histidine kinase"/>
    <property type="match status" value="1"/>
</dbReference>
<dbReference type="InterPro" id="IPR005467">
    <property type="entry name" value="His_kinase_dom"/>
</dbReference>
<evidence type="ECO:0000256" key="10">
    <source>
        <dbReference type="ARBA" id="ARBA00023012"/>
    </source>
</evidence>
<dbReference type="Pfam" id="PF01627">
    <property type="entry name" value="Hpt"/>
    <property type="match status" value="1"/>
</dbReference>
<gene>
    <name evidence="20" type="ORF">TMES_21360</name>
</gene>
<dbReference type="SUPFAM" id="SSF47226">
    <property type="entry name" value="Histidine-containing phosphotransfer domain, HPT domain"/>
    <property type="match status" value="1"/>
</dbReference>
<dbReference type="InterPro" id="IPR036641">
    <property type="entry name" value="HPT_dom_sf"/>
</dbReference>
<comment type="caution">
    <text evidence="20">The sequence shown here is derived from an EMBL/GenBank/DDBJ whole genome shotgun (WGS) entry which is preliminary data.</text>
</comment>
<evidence type="ECO:0000256" key="5">
    <source>
        <dbReference type="ARBA" id="ARBA00022553"/>
    </source>
</evidence>
<keyword evidence="4" id="KW-1003">Cell membrane</keyword>
<dbReference type="CDD" id="cd00082">
    <property type="entry name" value="HisKA"/>
    <property type="match status" value="1"/>
</dbReference>
<dbReference type="SUPFAM" id="SSF55874">
    <property type="entry name" value="ATPase domain of HSP90 chaperone/DNA topoisomerase II/histidine kinase"/>
    <property type="match status" value="1"/>
</dbReference>
<dbReference type="Proteomes" id="UP000193391">
    <property type="component" value="Unassembled WGS sequence"/>
</dbReference>
<feature type="transmembrane region" description="Helical" evidence="16">
    <location>
        <begin position="291"/>
        <end position="310"/>
    </location>
</feature>
<dbReference type="Gene3D" id="3.30.565.10">
    <property type="entry name" value="Histidine kinase-like ATPase, C-terminal domain"/>
    <property type="match status" value="1"/>
</dbReference>
<dbReference type="CDD" id="cd16922">
    <property type="entry name" value="HATPase_EvgS-ArcB-TorS-like"/>
    <property type="match status" value="1"/>
</dbReference>
<keyword evidence="9 16" id="KW-1133">Transmembrane helix</keyword>
<dbReference type="GO" id="GO:0000155">
    <property type="term" value="F:phosphorelay sensor kinase activity"/>
    <property type="evidence" value="ECO:0007669"/>
    <property type="project" value="InterPro"/>
</dbReference>
<evidence type="ECO:0000256" key="9">
    <source>
        <dbReference type="ARBA" id="ARBA00022989"/>
    </source>
</evidence>
<evidence type="ECO:0000256" key="6">
    <source>
        <dbReference type="ARBA" id="ARBA00022692"/>
    </source>
</evidence>
<dbReference type="PROSITE" id="PS50109">
    <property type="entry name" value="HIS_KIN"/>
    <property type="match status" value="1"/>
</dbReference>
<dbReference type="InterPro" id="IPR036890">
    <property type="entry name" value="HATPase_C_sf"/>
</dbReference>
<dbReference type="InterPro" id="IPR003661">
    <property type="entry name" value="HisK_dim/P_dom"/>
</dbReference>
<evidence type="ECO:0000256" key="1">
    <source>
        <dbReference type="ARBA" id="ARBA00000085"/>
    </source>
</evidence>
<dbReference type="GO" id="GO:0005524">
    <property type="term" value="F:ATP binding"/>
    <property type="evidence" value="ECO:0007669"/>
    <property type="project" value="UniProtKB-KW"/>
</dbReference>
<evidence type="ECO:0000313" key="20">
    <source>
        <dbReference type="EMBL" id="OSQ35400.1"/>
    </source>
</evidence>
<dbReference type="PROSITE" id="PS50894">
    <property type="entry name" value="HPT"/>
    <property type="match status" value="1"/>
</dbReference>
<dbReference type="InterPro" id="IPR003594">
    <property type="entry name" value="HATPase_dom"/>
</dbReference>
<comment type="catalytic activity">
    <reaction evidence="1">
        <text>ATP + protein L-histidine = ADP + protein N-phospho-L-histidine.</text>
        <dbReference type="EC" id="2.7.13.3"/>
    </reaction>
</comment>
<dbReference type="EMBL" id="JFKA01000020">
    <property type="protein sequence ID" value="OSQ35400.1"/>
    <property type="molecule type" value="Genomic_DNA"/>
</dbReference>
<feature type="region of interest" description="Disordered" evidence="15">
    <location>
        <begin position="987"/>
        <end position="1013"/>
    </location>
</feature>
<keyword evidence="5 13" id="KW-0597">Phosphoprotein</keyword>
<feature type="coiled-coil region" evidence="14">
    <location>
        <begin position="320"/>
        <end position="347"/>
    </location>
</feature>
<dbReference type="PRINTS" id="PR00344">
    <property type="entry name" value="BCTRLSENSOR"/>
</dbReference>
<dbReference type="SMART" id="SM00388">
    <property type="entry name" value="HisKA"/>
    <property type="match status" value="1"/>
</dbReference>
<dbReference type="Gene3D" id="3.30.450.20">
    <property type="entry name" value="PAS domain"/>
    <property type="match status" value="1"/>
</dbReference>
<keyword evidence="14" id="KW-0175">Coiled coil</keyword>
<dbReference type="SMART" id="SM00448">
    <property type="entry name" value="REC"/>
    <property type="match status" value="2"/>
</dbReference>
<dbReference type="RefSeq" id="WP_085586433.1">
    <property type="nucleotide sequence ID" value="NZ_JFKA01000020.1"/>
</dbReference>
<feature type="compositionally biased region" description="Polar residues" evidence="15">
    <location>
        <begin position="989"/>
        <end position="1013"/>
    </location>
</feature>
<keyword evidence="10" id="KW-0902">Two-component regulatory system</keyword>
<dbReference type="InterPro" id="IPR011006">
    <property type="entry name" value="CheY-like_superfamily"/>
</dbReference>
<dbReference type="Gene3D" id="1.10.287.130">
    <property type="match status" value="1"/>
</dbReference>
<evidence type="ECO:0000256" key="7">
    <source>
        <dbReference type="ARBA" id="ARBA00022741"/>
    </source>
</evidence>
<dbReference type="InterPro" id="IPR004358">
    <property type="entry name" value="Sig_transdc_His_kin-like_C"/>
</dbReference>
<evidence type="ECO:0000256" key="11">
    <source>
        <dbReference type="ARBA" id="ARBA00023136"/>
    </source>
</evidence>
<dbReference type="PANTHER" id="PTHR45339:SF1">
    <property type="entry name" value="HYBRID SIGNAL TRANSDUCTION HISTIDINE KINASE J"/>
    <property type="match status" value="1"/>
</dbReference>
<evidence type="ECO:0000259" key="19">
    <source>
        <dbReference type="PROSITE" id="PS50894"/>
    </source>
</evidence>
<dbReference type="InterPro" id="IPR001789">
    <property type="entry name" value="Sig_transdc_resp-reg_receiver"/>
</dbReference>
<dbReference type="Pfam" id="PF02743">
    <property type="entry name" value="dCache_1"/>
    <property type="match status" value="1"/>
</dbReference>
<dbReference type="SUPFAM" id="SSF52172">
    <property type="entry name" value="CheY-like"/>
    <property type="match status" value="2"/>
</dbReference>
<dbReference type="AlphaFoldDB" id="A0A1Y2KUU4"/>
<keyword evidence="8" id="KW-0067">ATP-binding</keyword>
<evidence type="ECO:0000256" key="15">
    <source>
        <dbReference type="SAM" id="MobiDB-lite"/>
    </source>
</evidence>
<keyword evidence="11 16" id="KW-0472">Membrane</keyword>
<keyword evidence="7" id="KW-0547">Nucleotide-binding</keyword>
<dbReference type="Pfam" id="PF00512">
    <property type="entry name" value="HisKA"/>
    <property type="match status" value="1"/>
</dbReference>
<dbReference type="InterPro" id="IPR036097">
    <property type="entry name" value="HisK_dim/P_sf"/>
</dbReference>
<sequence>MIEKARTPFSGPRFLSSNSVLVAFIAMIIILVAVLNYFIQYEFTDRLEQRELRALSHLSGSYSQEVESQLSGIDTAMAALVSTVASDRYTPREKHLLLNQTAQALAIVRVIGIVDATGRVVHSSRTFPPPDVNLTGRDYIDYFIGGGKGTRYLSGAIRNAVDNRWQISMSRPIRDQDGKLTGVITAVIDPALMIERIGKAAASGDYISLLDSRFDLIFRFPAKEELTGTSLANAQIFRDLVLSDGGPVAGVYTDYNDNEIRLGVAKRIFDGSLILSTSRSYAAAMSSWKTITFLISLASIVLLIFILFTLRSLHSREVATQAANKELQAANHRIEKERQNAENLARIKEEFLGNMSHEIRTPMNAVMGLSQLLERTSLTRTQHEYVRQIGLSGKFLLGIVDEILTLSKVEFDQVSVENEPYRLSDVIDNVGSIMSVAMEDKEIDVVIDVDASLPHILMGDAHRTKQILVNLASNAIKFTEKGSVKLTAHRISDDRGDDKILFEVSDTGIGIPGDKLEHIFDAFMQADTSTVRKYGGTGLGLTISKRLTECLGGELTAKSQIGVGSTFSLILPCREGSEVAQSGGNNPNDKKIRVLIVDDHPDTLEALEALAKSLNLAVETASSGAEGLKIIQRNDSLGLPFDVLIIDWQMPNMNGLQAVTTMHNNTGLSVVPSVIMVTAYQREYLERATDNEGEIFQILTKPVTGSTLFNAVYGAVEKNGSYGKKSAPVDLKGPNLLEGIKILVAEDNPMNQQVARELLRSAGAKVVIVGNGVEAISVLEEHRFDLVLMDVQMPQMDGIEAVKHIRQNPKLATLPIIALTAGVLDSERRKCREAGMNDFIGKPFDFDIVVSKIRDILGAPQGVSQPEEDASAGNISEYPLWDRSRALTFVGGSEELLDRLIKLYPAQAREHLRALLGAVDEEDSDSAMKILHTIQGSASQIAAERAARLAKDLEISARERDFSEVKDGIDAFSTVVEETLAVIEEYLNDTPSGKSSDSPTDTQEGTSTGKSQNDVGAISKLVELLGAGDPEAIEEYQKIKGRLSDIASTQEVDRVEKNIRQLEFSAAMKALQAVIQRLK</sequence>
<dbReference type="PROSITE" id="PS50110">
    <property type="entry name" value="RESPONSE_REGULATORY"/>
    <property type="match status" value="2"/>
</dbReference>
<dbReference type="PANTHER" id="PTHR45339">
    <property type="entry name" value="HYBRID SIGNAL TRANSDUCTION HISTIDINE KINASE J"/>
    <property type="match status" value="1"/>
</dbReference>
<dbReference type="CDD" id="cd12914">
    <property type="entry name" value="PDC1_DGC_like"/>
    <property type="match status" value="1"/>
</dbReference>
<feature type="domain" description="Response regulatory" evidence="18">
    <location>
        <begin position="741"/>
        <end position="857"/>
    </location>
</feature>
<dbReference type="CDD" id="cd17546">
    <property type="entry name" value="REC_hyHK_CKI1_RcsC-like"/>
    <property type="match status" value="1"/>
</dbReference>
<name>A0A1Y2KUU4_9PROT</name>
<accession>A0A1Y2KUU4</accession>
<feature type="modified residue" description="4-aspartylphosphate" evidence="13">
    <location>
        <position position="647"/>
    </location>
</feature>
<dbReference type="Pfam" id="PF00072">
    <property type="entry name" value="Response_reg"/>
    <property type="match status" value="2"/>
</dbReference>
<dbReference type="SMART" id="SM00387">
    <property type="entry name" value="HATPase_c"/>
    <property type="match status" value="1"/>
</dbReference>
<evidence type="ECO:0000256" key="14">
    <source>
        <dbReference type="SAM" id="Coils"/>
    </source>
</evidence>
<dbReference type="Gene3D" id="1.20.120.160">
    <property type="entry name" value="HPT domain"/>
    <property type="match status" value="1"/>
</dbReference>
<dbReference type="OrthoDB" id="9801651at2"/>
<evidence type="ECO:0000256" key="16">
    <source>
        <dbReference type="SAM" id="Phobius"/>
    </source>
</evidence>
<reference evidence="20 21" key="1">
    <citation type="submission" date="2014-03" db="EMBL/GenBank/DDBJ databases">
        <title>The draft genome sequence of Thalassospira mesophila JCM 18969.</title>
        <authorList>
            <person name="Lai Q."/>
            <person name="Shao Z."/>
        </authorList>
    </citation>
    <scope>NUCLEOTIDE SEQUENCE [LARGE SCALE GENOMIC DNA]</scope>
    <source>
        <strain evidence="20 21">JCM 18969</strain>
    </source>
</reference>
<evidence type="ECO:0000259" key="17">
    <source>
        <dbReference type="PROSITE" id="PS50109"/>
    </source>
</evidence>
<feature type="modified residue" description="Phosphohistidine" evidence="12">
    <location>
        <position position="932"/>
    </location>
</feature>
<feature type="domain" description="HPt" evidence="19">
    <location>
        <begin position="893"/>
        <end position="986"/>
    </location>
</feature>
<dbReference type="Pfam" id="PF02518">
    <property type="entry name" value="HATPase_c"/>
    <property type="match status" value="1"/>
</dbReference>
<feature type="domain" description="Histidine kinase" evidence="17">
    <location>
        <begin position="354"/>
        <end position="575"/>
    </location>
</feature>
<dbReference type="EC" id="2.7.13.3" evidence="3"/>
<protein>
    <recommendedName>
        <fullName evidence="3">histidine kinase</fullName>
        <ecNumber evidence="3">2.7.13.3</ecNumber>
    </recommendedName>
</protein>
<dbReference type="InterPro" id="IPR008207">
    <property type="entry name" value="Sig_transdc_His_kin_Hpt_dom"/>
</dbReference>
<evidence type="ECO:0000313" key="21">
    <source>
        <dbReference type="Proteomes" id="UP000193391"/>
    </source>
</evidence>
<evidence type="ECO:0000256" key="13">
    <source>
        <dbReference type="PROSITE-ProRule" id="PRU00169"/>
    </source>
</evidence>